<dbReference type="RefSeq" id="WP_101464310.1">
    <property type="nucleotide sequence ID" value="NZ_PJMW01000002.1"/>
</dbReference>
<evidence type="ECO:0000256" key="1">
    <source>
        <dbReference type="ARBA" id="ARBA00022722"/>
    </source>
</evidence>
<evidence type="ECO:0000313" key="5">
    <source>
        <dbReference type="Proteomes" id="UP000233766"/>
    </source>
</evidence>
<gene>
    <name evidence="4" type="ORF">ATK86_2056</name>
</gene>
<dbReference type="Proteomes" id="UP000233766">
    <property type="component" value="Unassembled WGS sequence"/>
</dbReference>
<dbReference type="GO" id="GO:0003723">
    <property type="term" value="F:RNA binding"/>
    <property type="evidence" value="ECO:0007669"/>
    <property type="project" value="InterPro"/>
</dbReference>
<dbReference type="InterPro" id="IPR016191">
    <property type="entry name" value="Ribonuclease/ribotoxin"/>
</dbReference>
<feature type="region of interest" description="Disordered" evidence="3">
    <location>
        <begin position="89"/>
        <end position="122"/>
    </location>
</feature>
<dbReference type="InterPro" id="IPR000026">
    <property type="entry name" value="N1-like"/>
</dbReference>
<dbReference type="Pfam" id="PF00545">
    <property type="entry name" value="Ribonuclease"/>
    <property type="match status" value="1"/>
</dbReference>
<keyword evidence="2" id="KW-0378">Hydrolase</keyword>
<evidence type="ECO:0000256" key="3">
    <source>
        <dbReference type="SAM" id="MobiDB-lite"/>
    </source>
</evidence>
<dbReference type="GO" id="GO:0004521">
    <property type="term" value="F:RNA endonuclease activity"/>
    <property type="evidence" value="ECO:0007669"/>
    <property type="project" value="InterPro"/>
</dbReference>
<proteinExistence type="predicted"/>
<dbReference type="Gene3D" id="3.10.450.30">
    <property type="entry name" value="Microbial ribonucleases"/>
    <property type="match status" value="1"/>
</dbReference>
<sequence length="164" mass="17233">MKLSRKTLSLLGGLVLVLAAIGLTVFGGRGSDSTTVTSTTRAVAGITTTAPAPKPGPPAGNSSASPVTKTAGVPDRAYVTLVEIDAGRWPGSANAQGTKGGEQFMNRGTKLPPKDSAGNPVKYQEWDVNPKQRNRGRDAERIVTGSDGSAWYTGDHYETFTRMR</sequence>
<keyword evidence="1" id="KW-0540">Nuclease</keyword>
<dbReference type="OrthoDB" id="5326845at2"/>
<dbReference type="AlphaFoldDB" id="A0A2N3V7X0"/>
<evidence type="ECO:0000313" key="4">
    <source>
        <dbReference type="EMBL" id="PKV77703.1"/>
    </source>
</evidence>
<dbReference type="SUPFAM" id="SSF53933">
    <property type="entry name" value="Microbial ribonucleases"/>
    <property type="match status" value="1"/>
</dbReference>
<dbReference type="EMBL" id="PJMW01000002">
    <property type="protein sequence ID" value="PKV77703.1"/>
    <property type="molecule type" value="Genomic_DNA"/>
</dbReference>
<accession>A0A2N3V7X0</accession>
<keyword evidence="5" id="KW-1185">Reference proteome</keyword>
<evidence type="ECO:0000256" key="2">
    <source>
        <dbReference type="ARBA" id="ARBA00022801"/>
    </source>
</evidence>
<reference evidence="4 5" key="1">
    <citation type="submission" date="2017-12" db="EMBL/GenBank/DDBJ databases">
        <title>Sequencing the genomes of 1000 Actinobacteria strains.</title>
        <authorList>
            <person name="Klenk H.-P."/>
        </authorList>
    </citation>
    <scope>NUCLEOTIDE SEQUENCE [LARGE SCALE GENOMIC DNA]</scope>
    <source>
        <strain evidence="4 5">DSM 44489</strain>
    </source>
</reference>
<feature type="region of interest" description="Disordered" evidence="3">
    <location>
        <begin position="47"/>
        <end position="71"/>
    </location>
</feature>
<name>A0A2N3V7X0_9NOCA</name>
<dbReference type="GO" id="GO:0016787">
    <property type="term" value="F:hydrolase activity"/>
    <property type="evidence" value="ECO:0007669"/>
    <property type="project" value="UniProtKB-KW"/>
</dbReference>
<comment type="caution">
    <text evidence="4">The sequence shown here is derived from an EMBL/GenBank/DDBJ whole genome shotgun (WGS) entry which is preliminary data.</text>
</comment>
<protein>
    <submittedName>
        <fullName evidence="4">Guanyl-specific ribonuclease Sa</fullName>
    </submittedName>
</protein>
<organism evidence="4 5">
    <name type="scientific">Nocardia fluminea</name>
    <dbReference type="NCBI Taxonomy" id="134984"/>
    <lineage>
        <taxon>Bacteria</taxon>
        <taxon>Bacillati</taxon>
        <taxon>Actinomycetota</taxon>
        <taxon>Actinomycetes</taxon>
        <taxon>Mycobacteriales</taxon>
        <taxon>Nocardiaceae</taxon>
        <taxon>Nocardia</taxon>
    </lineage>
</organism>